<evidence type="ECO:0000313" key="2">
    <source>
        <dbReference type="Proteomes" id="UP000735302"/>
    </source>
</evidence>
<comment type="caution">
    <text evidence="1">The sequence shown here is derived from an EMBL/GenBank/DDBJ whole genome shotgun (WGS) entry which is preliminary data.</text>
</comment>
<name>A0AAV3YUD5_9GAST</name>
<organism evidence="1 2">
    <name type="scientific">Plakobranchus ocellatus</name>
    <dbReference type="NCBI Taxonomy" id="259542"/>
    <lineage>
        <taxon>Eukaryota</taxon>
        <taxon>Metazoa</taxon>
        <taxon>Spiralia</taxon>
        <taxon>Lophotrochozoa</taxon>
        <taxon>Mollusca</taxon>
        <taxon>Gastropoda</taxon>
        <taxon>Heterobranchia</taxon>
        <taxon>Euthyneura</taxon>
        <taxon>Panpulmonata</taxon>
        <taxon>Sacoglossa</taxon>
        <taxon>Placobranchoidea</taxon>
        <taxon>Plakobranchidae</taxon>
        <taxon>Plakobranchus</taxon>
    </lineage>
</organism>
<keyword evidence="2" id="KW-1185">Reference proteome</keyword>
<dbReference type="AlphaFoldDB" id="A0AAV3YUD5"/>
<sequence>MRGRQARDLGRYKTVLGNMARSSSVRLMHTFISGLIPQAAIAGRLGCQCAYRHHRAPRSPTVCQEGHRGSREAARKIPIILSGACDIEIL</sequence>
<evidence type="ECO:0000313" key="1">
    <source>
        <dbReference type="EMBL" id="GFN86444.1"/>
    </source>
</evidence>
<accession>A0AAV3YUD5</accession>
<dbReference type="Proteomes" id="UP000735302">
    <property type="component" value="Unassembled WGS sequence"/>
</dbReference>
<protein>
    <submittedName>
        <fullName evidence="1">Uncharacterized protein</fullName>
    </submittedName>
</protein>
<dbReference type="EMBL" id="BLXT01001518">
    <property type="protein sequence ID" value="GFN86444.1"/>
    <property type="molecule type" value="Genomic_DNA"/>
</dbReference>
<proteinExistence type="predicted"/>
<reference evidence="1 2" key="1">
    <citation type="journal article" date="2021" name="Elife">
        <title>Chloroplast acquisition without the gene transfer in kleptoplastic sea slugs, Plakobranchus ocellatus.</title>
        <authorList>
            <person name="Maeda T."/>
            <person name="Takahashi S."/>
            <person name="Yoshida T."/>
            <person name="Shimamura S."/>
            <person name="Takaki Y."/>
            <person name="Nagai Y."/>
            <person name="Toyoda A."/>
            <person name="Suzuki Y."/>
            <person name="Arimoto A."/>
            <person name="Ishii H."/>
            <person name="Satoh N."/>
            <person name="Nishiyama T."/>
            <person name="Hasebe M."/>
            <person name="Maruyama T."/>
            <person name="Minagawa J."/>
            <person name="Obokata J."/>
            <person name="Shigenobu S."/>
        </authorList>
    </citation>
    <scope>NUCLEOTIDE SEQUENCE [LARGE SCALE GENOMIC DNA]</scope>
</reference>
<gene>
    <name evidence="1" type="ORF">PoB_001295000</name>
</gene>